<keyword evidence="3" id="KW-1185">Reference proteome</keyword>
<dbReference type="Proteomes" id="UP001219525">
    <property type="component" value="Unassembled WGS sequence"/>
</dbReference>
<proteinExistence type="predicted"/>
<gene>
    <name evidence="2" type="ORF">GGX14DRAFT_595078</name>
</gene>
<evidence type="ECO:0000256" key="1">
    <source>
        <dbReference type="SAM" id="MobiDB-lite"/>
    </source>
</evidence>
<comment type="caution">
    <text evidence="2">The sequence shown here is derived from an EMBL/GenBank/DDBJ whole genome shotgun (WGS) entry which is preliminary data.</text>
</comment>
<evidence type="ECO:0000313" key="2">
    <source>
        <dbReference type="EMBL" id="KAJ7218498.1"/>
    </source>
</evidence>
<reference evidence="2" key="1">
    <citation type="submission" date="2023-03" db="EMBL/GenBank/DDBJ databases">
        <title>Massive genome expansion in bonnet fungi (Mycena s.s.) driven by repeated elements and novel gene families across ecological guilds.</title>
        <authorList>
            <consortium name="Lawrence Berkeley National Laboratory"/>
            <person name="Harder C.B."/>
            <person name="Miyauchi S."/>
            <person name="Viragh M."/>
            <person name="Kuo A."/>
            <person name="Thoen E."/>
            <person name="Andreopoulos B."/>
            <person name="Lu D."/>
            <person name="Skrede I."/>
            <person name="Drula E."/>
            <person name="Henrissat B."/>
            <person name="Morin E."/>
            <person name="Kohler A."/>
            <person name="Barry K."/>
            <person name="LaButti K."/>
            <person name="Morin E."/>
            <person name="Salamov A."/>
            <person name="Lipzen A."/>
            <person name="Mereny Z."/>
            <person name="Hegedus B."/>
            <person name="Baldrian P."/>
            <person name="Stursova M."/>
            <person name="Weitz H."/>
            <person name="Taylor A."/>
            <person name="Grigoriev I.V."/>
            <person name="Nagy L.G."/>
            <person name="Martin F."/>
            <person name="Kauserud H."/>
        </authorList>
    </citation>
    <scope>NUCLEOTIDE SEQUENCE</scope>
    <source>
        <strain evidence="2">9144</strain>
    </source>
</reference>
<organism evidence="2 3">
    <name type="scientific">Mycena pura</name>
    <dbReference type="NCBI Taxonomy" id="153505"/>
    <lineage>
        <taxon>Eukaryota</taxon>
        <taxon>Fungi</taxon>
        <taxon>Dikarya</taxon>
        <taxon>Basidiomycota</taxon>
        <taxon>Agaricomycotina</taxon>
        <taxon>Agaricomycetes</taxon>
        <taxon>Agaricomycetidae</taxon>
        <taxon>Agaricales</taxon>
        <taxon>Marasmiineae</taxon>
        <taxon>Mycenaceae</taxon>
        <taxon>Mycena</taxon>
    </lineage>
</organism>
<name>A0AAD6VSS4_9AGAR</name>
<dbReference type="EMBL" id="JARJCW010000012">
    <property type="protein sequence ID" value="KAJ7218498.1"/>
    <property type="molecule type" value="Genomic_DNA"/>
</dbReference>
<feature type="region of interest" description="Disordered" evidence="1">
    <location>
        <begin position="1"/>
        <end position="54"/>
    </location>
</feature>
<accession>A0AAD6VSS4</accession>
<sequence length="338" mass="36841">MPPRRVSSPTSPSDDLDADLLAAMESSSPFRPAAEKRTHSAAANDDDTDRRVPSTPTRNAIAAAALTQNERVDLEQFMGSKRLRTEQIATILGIAGDRTPIRDAKMTAQLFALENKLDEGITKKAEWTAPPAFDTDVGAAALAITISSKTNAYKGDTATKLLMRIIEVKAWATAAELKNPSIRKKVRARAQYHLTQARSKIKKAIVASVKSGEELNIVDLTVIIASKGTDVVVNDVLCARVAVMRTVYNEAPSGDFWENLDARLVSIRKRATGDAERIVRAFNYFLKEDRKKYTAADVYEVNKDASTAFQDDIDKLIAANRASVTAPEAGSDDDPFTA</sequence>
<feature type="compositionally biased region" description="Low complexity" evidence="1">
    <location>
        <begin position="1"/>
        <end position="28"/>
    </location>
</feature>
<dbReference type="AlphaFoldDB" id="A0AAD6VSS4"/>
<protein>
    <submittedName>
        <fullName evidence="2">Uncharacterized protein</fullName>
    </submittedName>
</protein>
<evidence type="ECO:0000313" key="3">
    <source>
        <dbReference type="Proteomes" id="UP001219525"/>
    </source>
</evidence>